<comment type="caution">
    <text evidence="3">The sequence shown here is derived from an EMBL/GenBank/DDBJ whole genome shotgun (WGS) entry which is preliminary data.</text>
</comment>
<dbReference type="OrthoDB" id="9811471at2"/>
<keyword evidence="1" id="KW-0472">Membrane</keyword>
<dbReference type="InterPro" id="IPR036928">
    <property type="entry name" value="AS_sf"/>
</dbReference>
<dbReference type="Gene3D" id="3.90.1300.10">
    <property type="entry name" value="Amidase signature (AS) domain"/>
    <property type="match status" value="1"/>
</dbReference>
<dbReference type="PANTHER" id="PTHR42678:SF34">
    <property type="entry name" value="OS04G0183300 PROTEIN"/>
    <property type="match status" value="1"/>
</dbReference>
<dbReference type="InterPro" id="IPR023631">
    <property type="entry name" value="Amidase_dom"/>
</dbReference>
<dbReference type="Proteomes" id="UP000294802">
    <property type="component" value="Unassembled WGS sequence"/>
</dbReference>
<evidence type="ECO:0000313" key="3">
    <source>
        <dbReference type="EMBL" id="TDM07935.1"/>
    </source>
</evidence>
<dbReference type="EMBL" id="SCWB01000012">
    <property type="protein sequence ID" value="TDM07935.1"/>
    <property type="molecule type" value="Genomic_DNA"/>
</dbReference>
<protein>
    <submittedName>
        <fullName evidence="3">Amidase</fullName>
    </submittedName>
</protein>
<dbReference type="PANTHER" id="PTHR42678">
    <property type="entry name" value="AMIDASE"/>
    <property type="match status" value="1"/>
</dbReference>
<dbReference type="AlphaFoldDB" id="A0A4R6BTM9"/>
<reference evidence="3 4" key="1">
    <citation type="submission" date="2019-01" db="EMBL/GenBank/DDBJ databases">
        <title>Draft genome sequences of the type strains of six Macrococcus species.</title>
        <authorList>
            <person name="Mazhar S."/>
            <person name="Altermann E."/>
            <person name="Hill C."/>
            <person name="Mcauliffe O."/>
        </authorList>
    </citation>
    <scope>NUCLEOTIDE SEQUENCE [LARGE SCALE GENOMIC DNA]</scope>
    <source>
        <strain evidence="3 4">CCM4815</strain>
    </source>
</reference>
<dbReference type="SUPFAM" id="SSF75304">
    <property type="entry name" value="Amidase signature (AS) enzymes"/>
    <property type="match status" value="1"/>
</dbReference>
<keyword evidence="4" id="KW-1185">Reference proteome</keyword>
<dbReference type="Pfam" id="PF01425">
    <property type="entry name" value="Amidase"/>
    <property type="match status" value="1"/>
</dbReference>
<proteinExistence type="predicted"/>
<evidence type="ECO:0000259" key="2">
    <source>
        <dbReference type="Pfam" id="PF01425"/>
    </source>
</evidence>
<sequence>MHKDHYDKREGTQVNNKNIIIGTAVGIAALIATVGVTIARKKEPKTAKASYAMYNRERLVKAVKEQLEDVNLELVRSKADFIIDRSVEEIQEAIRENELNYEMLMAFYLDRILTFDQSENGINGISEINPEAMNLARKCDASPVVEKGILFGIPVTVKENINTDDMITSVGTHILREHIPTEDADVVKRLKEAGAIILGKTNLSELANYMGPKMPSGYSSKHGQTLNPYKPLKLSPLGSSSGAGTSTTVNIGALALGTETTGSIVAPAAYTSIVGFKPSIHRTEGEGVFPLATSLDVVGPMTKNVIDAVYGYNAIVADRLNRIDPDDVKAANLDGKRIGVVQDNHAMTQLAIESLRQAGAEVTEIEFDTDTIDNIIVINAEFNKDVQAYAKKHQLPFNTLEELIEYNKEDLSVRGKYGQGHVVAAAETEHNQAVVDEMIQNASAHYDDLIDKYQLDSIAYLDYAGTLVTAVAGYPEISIPLGLDEDGAPHGLTITAEMNEDEKVLQLGYAFEQHHQGRYRLTDDELKDHLQNA</sequence>
<gene>
    <name evidence="3" type="ORF">ERX29_07745</name>
</gene>
<keyword evidence="1" id="KW-1133">Transmembrane helix</keyword>
<evidence type="ECO:0000256" key="1">
    <source>
        <dbReference type="SAM" id="Phobius"/>
    </source>
</evidence>
<keyword evidence="1" id="KW-0812">Transmembrane</keyword>
<evidence type="ECO:0000313" key="4">
    <source>
        <dbReference type="Proteomes" id="UP000294802"/>
    </source>
</evidence>
<name>A0A4R6BTM9_9STAP</name>
<organism evidence="3 4">
    <name type="scientific">Macrococcus lamae</name>
    <dbReference type="NCBI Taxonomy" id="198484"/>
    <lineage>
        <taxon>Bacteria</taxon>
        <taxon>Bacillati</taxon>
        <taxon>Bacillota</taxon>
        <taxon>Bacilli</taxon>
        <taxon>Bacillales</taxon>
        <taxon>Staphylococcaceae</taxon>
        <taxon>Macrococcus</taxon>
    </lineage>
</organism>
<accession>A0A4R6BTM9</accession>
<dbReference type="NCBIfam" id="NF005219">
    <property type="entry name" value="PRK06707.1"/>
    <property type="match status" value="1"/>
</dbReference>
<feature type="transmembrane region" description="Helical" evidence="1">
    <location>
        <begin position="20"/>
        <end position="39"/>
    </location>
</feature>
<feature type="domain" description="Amidase" evidence="2">
    <location>
        <begin position="107"/>
        <end position="394"/>
    </location>
</feature>